<dbReference type="EMBL" id="SRMP02000006">
    <property type="protein sequence ID" value="MFN0290825.1"/>
    <property type="molecule type" value="Genomic_DNA"/>
</dbReference>
<feature type="transmembrane region" description="Helical" evidence="1">
    <location>
        <begin position="112"/>
        <end position="136"/>
    </location>
</feature>
<dbReference type="RefSeq" id="WP_138730044.1">
    <property type="nucleotide sequence ID" value="NZ_SRMP02000006.1"/>
</dbReference>
<protein>
    <submittedName>
        <fullName evidence="2">Uncharacterized protein</fullName>
    </submittedName>
</protein>
<accession>A0ABW9JET3</accession>
<dbReference type="Proteomes" id="UP001517367">
    <property type="component" value="Unassembled WGS sequence"/>
</dbReference>
<proteinExistence type="predicted"/>
<organism evidence="2 3">
    <name type="scientific">Pedobacter helvus</name>
    <dbReference type="NCBI Taxonomy" id="2563444"/>
    <lineage>
        <taxon>Bacteria</taxon>
        <taxon>Pseudomonadati</taxon>
        <taxon>Bacteroidota</taxon>
        <taxon>Sphingobacteriia</taxon>
        <taxon>Sphingobacteriales</taxon>
        <taxon>Sphingobacteriaceae</taxon>
        <taxon>Pedobacter</taxon>
    </lineage>
</organism>
<name>A0ABW9JET3_9SPHI</name>
<sequence>MKNSHLLEEEIQAIVFEQKDFSGLNEHVQYCNRCKNSIEAYKLMFKDLEDFPQPMFDFHVQAPVKMYSQKIIRNHFHFPIFLTALLGFLGLSFGVISYLSNNKSVKLESTWLSTWLVICTGGILLTVLVIDVVISYEKKIKALNRIFMQH</sequence>
<keyword evidence="1" id="KW-0472">Membrane</keyword>
<evidence type="ECO:0000313" key="2">
    <source>
        <dbReference type="EMBL" id="MFN0290825.1"/>
    </source>
</evidence>
<comment type="caution">
    <text evidence="2">The sequence shown here is derived from an EMBL/GenBank/DDBJ whole genome shotgun (WGS) entry which is preliminary data.</text>
</comment>
<evidence type="ECO:0000313" key="3">
    <source>
        <dbReference type="Proteomes" id="UP001517367"/>
    </source>
</evidence>
<gene>
    <name evidence="2" type="ORF">E5L68_005450</name>
</gene>
<keyword evidence="3" id="KW-1185">Reference proteome</keyword>
<feature type="transmembrane region" description="Helical" evidence="1">
    <location>
        <begin position="76"/>
        <end position="100"/>
    </location>
</feature>
<keyword evidence="1" id="KW-0812">Transmembrane</keyword>
<keyword evidence="1" id="KW-1133">Transmembrane helix</keyword>
<evidence type="ECO:0000256" key="1">
    <source>
        <dbReference type="SAM" id="Phobius"/>
    </source>
</evidence>
<reference evidence="2 3" key="1">
    <citation type="submission" date="2024-12" db="EMBL/GenBank/DDBJ databases">
        <authorList>
            <person name="Hu S."/>
        </authorList>
    </citation>
    <scope>NUCLEOTIDE SEQUENCE [LARGE SCALE GENOMIC DNA]</scope>
    <source>
        <strain evidence="2 3">P-25</strain>
    </source>
</reference>